<sequence>MAGKDLKMIARNERGAVLLELVITSMIILVIWTGMCNTALLFKDKLAVIAVAREAGREAAATGNLSRGEQKGREMMDITKIRDKAEINVYWYESPYLAAEVTCRSPLVLPGMGALLGHPWEKEITLKTTKIFRAEP</sequence>
<feature type="transmembrane region" description="Helical" evidence="1">
    <location>
        <begin position="16"/>
        <end position="35"/>
    </location>
</feature>
<keyword evidence="3" id="KW-1185">Reference proteome</keyword>
<dbReference type="AlphaFoldDB" id="A0A2L2XCW3"/>
<evidence type="ECO:0000313" key="3">
    <source>
        <dbReference type="Proteomes" id="UP000239549"/>
    </source>
</evidence>
<dbReference type="RefSeq" id="WP_128739130.1">
    <property type="nucleotide sequence ID" value="NZ_BFAV01000125.1"/>
</dbReference>
<reference evidence="3" key="1">
    <citation type="submission" date="2018-02" db="EMBL/GenBank/DDBJ databases">
        <title>Genome sequence of Desulfocucumis palustris strain NAW-5.</title>
        <authorList>
            <person name="Watanabe M."/>
            <person name="Kojima H."/>
            <person name="Fukui M."/>
        </authorList>
    </citation>
    <scope>NUCLEOTIDE SEQUENCE [LARGE SCALE GENOMIC DNA]</scope>
    <source>
        <strain evidence="3">NAW-5</strain>
    </source>
</reference>
<keyword evidence="1" id="KW-0812">Transmembrane</keyword>
<organism evidence="2 3">
    <name type="scientific">Desulfocucumis palustris</name>
    <dbReference type="NCBI Taxonomy" id="1898651"/>
    <lineage>
        <taxon>Bacteria</taxon>
        <taxon>Bacillati</taxon>
        <taxon>Bacillota</taxon>
        <taxon>Clostridia</taxon>
        <taxon>Eubacteriales</taxon>
        <taxon>Desulfocucumaceae</taxon>
        <taxon>Desulfocucumis</taxon>
    </lineage>
</organism>
<evidence type="ECO:0000256" key="1">
    <source>
        <dbReference type="SAM" id="Phobius"/>
    </source>
</evidence>
<name>A0A2L2XCW3_9FIRM</name>
<dbReference type="EMBL" id="BFAV01000125">
    <property type="protein sequence ID" value="GBF33962.1"/>
    <property type="molecule type" value="Genomic_DNA"/>
</dbReference>
<accession>A0A2L2XCW3</accession>
<protein>
    <recommendedName>
        <fullName evidence="4">TadE-like protein</fullName>
    </recommendedName>
</protein>
<evidence type="ECO:0008006" key="4">
    <source>
        <dbReference type="Google" id="ProtNLM"/>
    </source>
</evidence>
<evidence type="ECO:0000313" key="2">
    <source>
        <dbReference type="EMBL" id="GBF33962.1"/>
    </source>
</evidence>
<dbReference type="Proteomes" id="UP000239549">
    <property type="component" value="Unassembled WGS sequence"/>
</dbReference>
<keyword evidence="1" id="KW-0472">Membrane</keyword>
<proteinExistence type="predicted"/>
<comment type="caution">
    <text evidence="2">The sequence shown here is derived from an EMBL/GenBank/DDBJ whole genome shotgun (WGS) entry which is preliminary data.</text>
</comment>
<gene>
    <name evidence="2" type="ORF">DCCM_3073</name>
</gene>
<keyword evidence="1" id="KW-1133">Transmembrane helix</keyword>